<evidence type="ECO:0000313" key="4">
    <source>
        <dbReference type="Proteomes" id="UP000051521"/>
    </source>
</evidence>
<dbReference type="SUPFAM" id="SSF52047">
    <property type="entry name" value="RNI-like"/>
    <property type="match status" value="1"/>
</dbReference>
<evidence type="ECO:0000313" key="3">
    <source>
        <dbReference type="EMBL" id="KRN08848.1"/>
    </source>
</evidence>
<dbReference type="Proteomes" id="UP000051521">
    <property type="component" value="Unassembled WGS sequence"/>
</dbReference>
<reference evidence="3 4" key="1">
    <citation type="journal article" date="2015" name="Genome Announc.">
        <title>Expanding the biotechnology potential of lactobacilli through comparative genomics of 213 strains and associated genera.</title>
        <authorList>
            <person name="Sun Z."/>
            <person name="Harris H.M."/>
            <person name="McCann A."/>
            <person name="Guo C."/>
            <person name="Argimon S."/>
            <person name="Zhang W."/>
            <person name="Yang X."/>
            <person name="Jeffery I.B."/>
            <person name="Cooney J.C."/>
            <person name="Kagawa T.F."/>
            <person name="Liu W."/>
            <person name="Song Y."/>
            <person name="Salvetti E."/>
            <person name="Wrobel A."/>
            <person name="Rasinkangas P."/>
            <person name="Parkhill J."/>
            <person name="Rea M.C."/>
            <person name="O'Sullivan O."/>
            <person name="Ritari J."/>
            <person name="Douillard F.P."/>
            <person name="Paul Ross R."/>
            <person name="Yang R."/>
            <person name="Briner A.E."/>
            <person name="Felis G.E."/>
            <person name="de Vos W.M."/>
            <person name="Barrangou R."/>
            <person name="Klaenhammer T.R."/>
            <person name="Caufield P.W."/>
            <person name="Cui Y."/>
            <person name="Zhang H."/>
            <person name="O'Toole P.W."/>
        </authorList>
    </citation>
    <scope>NUCLEOTIDE SEQUENCE [LARGE SCALE GENOMIC DNA]</scope>
    <source>
        <strain evidence="3 4">DSM 23908</strain>
    </source>
</reference>
<dbReference type="InterPro" id="IPR005046">
    <property type="entry name" value="DUF285"/>
</dbReference>
<organism evidence="3 4">
    <name type="scientific">Lactobacillus gigeriorum DSM 23908 = CRBIP 24.85</name>
    <dbReference type="NCBI Taxonomy" id="1423751"/>
    <lineage>
        <taxon>Bacteria</taxon>
        <taxon>Bacillati</taxon>
        <taxon>Bacillota</taxon>
        <taxon>Bacilli</taxon>
        <taxon>Lactobacillales</taxon>
        <taxon>Lactobacillaceae</taxon>
        <taxon>Lactobacillus</taxon>
    </lineage>
</organism>
<sequence length="451" mass="51669">MKPLLYREDENIMTTKRTFFSLRKLTIGLVPVTFAVLATIHTEHVRADPQDEPVVANVIKEESPPTETPSNGETTNETNIESNTKTTEGAKNTTSVENTLVSTSTTDTSTESSEEADTTSNLATTPNFPKVEIKSESSEVTTKEDVIDWNKVIYEVGDDLNVAITDYTYEEADLEKEWTVLLPNTYDFIQKGIIDEGHIATISSDAMRKIVFDRSTYITGTNKIADKITIKVSENGDNKLKISDRGLYFRNERYEFIKNLTQLDLSNLDTEEITDIRSMFEESNLEKLDLSGWNTSNAISSFRAFAYSEKLSHLDISNWSDEGPGDISYMLRGLTNLRYLNISNWNWIRVFFEIEDRNVLQTSPNLEVLMAKNFKNLTWPAYYNLGYNTSWIDLRTRKIPEWILDPKNAPAIEEVDEHEKYYYDIMRNYFAFQSNHPLIIIAPDEFGDRSA</sequence>
<dbReference type="Gene3D" id="3.80.10.10">
    <property type="entry name" value="Ribonuclease Inhibitor"/>
    <property type="match status" value="1"/>
</dbReference>
<keyword evidence="2" id="KW-0812">Transmembrane</keyword>
<feature type="transmembrane region" description="Helical" evidence="2">
    <location>
        <begin position="21"/>
        <end position="40"/>
    </location>
</feature>
<proteinExistence type="predicted"/>
<protein>
    <recommendedName>
        <fullName evidence="5">Surface protein</fullName>
    </recommendedName>
</protein>
<feature type="compositionally biased region" description="Low complexity" evidence="1">
    <location>
        <begin position="102"/>
        <end position="111"/>
    </location>
</feature>
<comment type="caution">
    <text evidence="3">The sequence shown here is derived from an EMBL/GenBank/DDBJ whole genome shotgun (WGS) entry which is preliminary data.</text>
</comment>
<feature type="compositionally biased region" description="Low complexity" evidence="1">
    <location>
        <begin position="71"/>
        <end position="87"/>
    </location>
</feature>
<gene>
    <name evidence="3" type="ORF">FC38_GL001656</name>
</gene>
<evidence type="ECO:0008006" key="5">
    <source>
        <dbReference type="Google" id="ProtNLM"/>
    </source>
</evidence>
<evidence type="ECO:0000256" key="2">
    <source>
        <dbReference type="SAM" id="Phobius"/>
    </source>
</evidence>
<dbReference type="InterPro" id="IPR011889">
    <property type="entry name" value="Liste_lipo_26"/>
</dbReference>
<dbReference type="Pfam" id="PF03382">
    <property type="entry name" value="DUF285"/>
    <property type="match status" value="1"/>
</dbReference>
<feature type="compositionally biased region" description="Polar residues" evidence="1">
    <location>
        <begin position="89"/>
        <end position="101"/>
    </location>
</feature>
<keyword evidence="4" id="KW-1185">Reference proteome</keyword>
<name>A0ABR5PV08_9LACO</name>
<dbReference type="InterPro" id="IPR032675">
    <property type="entry name" value="LRR_dom_sf"/>
</dbReference>
<dbReference type="EMBL" id="AYZO01000065">
    <property type="protein sequence ID" value="KRN08848.1"/>
    <property type="molecule type" value="Genomic_DNA"/>
</dbReference>
<keyword evidence="2" id="KW-1133">Transmembrane helix</keyword>
<feature type="region of interest" description="Disordered" evidence="1">
    <location>
        <begin position="60"/>
        <end position="128"/>
    </location>
</feature>
<accession>A0ABR5PV08</accession>
<dbReference type="NCBIfam" id="TIGR02167">
    <property type="entry name" value="Liste_lipo_26"/>
    <property type="match status" value="2"/>
</dbReference>
<evidence type="ECO:0000256" key="1">
    <source>
        <dbReference type="SAM" id="MobiDB-lite"/>
    </source>
</evidence>
<keyword evidence="2" id="KW-0472">Membrane</keyword>